<proteinExistence type="predicted"/>
<feature type="transmembrane region" description="Helical" evidence="7">
    <location>
        <begin position="399"/>
        <end position="420"/>
    </location>
</feature>
<feature type="transmembrane region" description="Helical" evidence="7">
    <location>
        <begin position="184"/>
        <end position="203"/>
    </location>
</feature>
<dbReference type="AlphaFoldDB" id="A0A0Q1E2F2"/>
<evidence type="ECO:0000313" key="9">
    <source>
        <dbReference type="EMBL" id="KQB86744.1"/>
    </source>
</evidence>
<dbReference type="Gene3D" id="1.20.1250.20">
    <property type="entry name" value="MFS general substrate transporter like domains"/>
    <property type="match status" value="2"/>
</dbReference>
<feature type="transmembrane region" description="Helical" evidence="7">
    <location>
        <begin position="21"/>
        <end position="38"/>
    </location>
</feature>
<sequence>MTHSPTLAPPGLIERLGIPRPLIWGFVGLTIFMIGDGVETNILERFLHDEHGFSVSRAATLVTVYGVAVAIAAFFAAALSDLWGPRKVMIFGAIIWVVFQLGFLTLALTTNNTFLIFLFYGLRGFGYPLFAYAFLVWITATAPATQLASGVGWFYVAFSAGLPTLGALTATISMSQFHLSAYQTLWVSLVLVIVGSIVVFVGVKEQRGRAPLVENASDVGATLARGFRLLGRDRRARFVAYIRTINSMPTYAMAVFFPAYFQDNLDWPRSWFLILTAVIYAVNLPFNPFYGRVGDRFGWWQTMIWAGPVSCFITLGLVYFTPQLALGAGLSDHTAFGLTLGAGALFGIALAGYVPLSPIAHALDPEHPGAAMSAYNLGIGGAVAMGPLLVAVLHPFIGATGLILVLMGLFVLAGFMCLAFKGLQPGFDGRPTTISRRKSCPT</sequence>
<protein>
    <submittedName>
        <fullName evidence="9">Alpha-ketoglutarate permease</fullName>
    </submittedName>
</protein>
<comment type="subcellular location">
    <subcellularLocation>
        <location evidence="1">Cell membrane</location>
        <topology evidence="1">Multi-pass membrane protein</topology>
    </subcellularLocation>
</comment>
<feature type="transmembrane region" description="Helical" evidence="7">
    <location>
        <begin position="58"/>
        <end position="79"/>
    </location>
</feature>
<dbReference type="PATRIC" id="fig|1544413.3.peg.956"/>
<keyword evidence="4 7" id="KW-0812">Transmembrane</keyword>
<feature type="transmembrane region" description="Helical" evidence="7">
    <location>
        <begin position="271"/>
        <end position="290"/>
    </location>
</feature>
<feature type="domain" description="Major facilitator superfamily (MFS) profile" evidence="8">
    <location>
        <begin position="1"/>
        <end position="207"/>
    </location>
</feature>
<dbReference type="Proteomes" id="UP000050488">
    <property type="component" value="Unassembled WGS sequence"/>
</dbReference>
<keyword evidence="2" id="KW-0813">Transport</keyword>
<feature type="transmembrane region" description="Helical" evidence="7">
    <location>
        <begin position="88"/>
        <end position="108"/>
    </location>
</feature>
<dbReference type="EMBL" id="LKEV01000002">
    <property type="protein sequence ID" value="KQB86744.1"/>
    <property type="molecule type" value="Genomic_DNA"/>
</dbReference>
<dbReference type="InterPro" id="IPR004748">
    <property type="entry name" value="Polyol_permease-like"/>
</dbReference>
<dbReference type="InterPro" id="IPR036259">
    <property type="entry name" value="MFS_trans_sf"/>
</dbReference>
<feature type="transmembrane region" description="Helical" evidence="7">
    <location>
        <begin position="238"/>
        <end position="259"/>
    </location>
</feature>
<evidence type="ECO:0000256" key="1">
    <source>
        <dbReference type="ARBA" id="ARBA00004651"/>
    </source>
</evidence>
<feature type="transmembrane region" description="Helical" evidence="7">
    <location>
        <begin position="114"/>
        <end position="140"/>
    </location>
</feature>
<feature type="transmembrane region" description="Helical" evidence="7">
    <location>
        <begin position="333"/>
        <end position="354"/>
    </location>
</feature>
<keyword evidence="5 7" id="KW-1133">Transmembrane helix</keyword>
<dbReference type="OrthoDB" id="3522477at2"/>
<organism evidence="9 10">
    <name type="scientific">Corynebacterium lowii</name>
    <dbReference type="NCBI Taxonomy" id="1544413"/>
    <lineage>
        <taxon>Bacteria</taxon>
        <taxon>Bacillati</taxon>
        <taxon>Actinomycetota</taxon>
        <taxon>Actinomycetes</taxon>
        <taxon>Mycobacteriales</taxon>
        <taxon>Corynebacteriaceae</taxon>
        <taxon>Corynebacterium</taxon>
    </lineage>
</organism>
<dbReference type="GO" id="GO:0022857">
    <property type="term" value="F:transmembrane transporter activity"/>
    <property type="evidence" value="ECO:0007669"/>
    <property type="project" value="InterPro"/>
</dbReference>
<feature type="transmembrane region" description="Helical" evidence="7">
    <location>
        <begin position="302"/>
        <end position="321"/>
    </location>
</feature>
<evidence type="ECO:0000256" key="2">
    <source>
        <dbReference type="ARBA" id="ARBA00022448"/>
    </source>
</evidence>
<evidence type="ECO:0000313" key="10">
    <source>
        <dbReference type="Proteomes" id="UP000050488"/>
    </source>
</evidence>
<gene>
    <name evidence="9" type="primary">csbX</name>
    <name evidence="9" type="ORF">Clow_00952</name>
</gene>
<feature type="transmembrane region" description="Helical" evidence="7">
    <location>
        <begin position="152"/>
        <end position="172"/>
    </location>
</feature>
<evidence type="ECO:0000256" key="3">
    <source>
        <dbReference type="ARBA" id="ARBA00022475"/>
    </source>
</evidence>
<dbReference type="InterPro" id="IPR050171">
    <property type="entry name" value="MFS_Transporters"/>
</dbReference>
<dbReference type="PANTHER" id="PTHR23517">
    <property type="entry name" value="RESISTANCE PROTEIN MDTM, PUTATIVE-RELATED-RELATED"/>
    <property type="match status" value="1"/>
</dbReference>
<keyword evidence="6 7" id="KW-0472">Membrane</keyword>
<dbReference type="GO" id="GO:0005886">
    <property type="term" value="C:plasma membrane"/>
    <property type="evidence" value="ECO:0007669"/>
    <property type="project" value="UniProtKB-SubCell"/>
</dbReference>
<dbReference type="STRING" id="1544413.Clow_00952"/>
<feature type="transmembrane region" description="Helical" evidence="7">
    <location>
        <begin position="374"/>
        <end position="393"/>
    </location>
</feature>
<evidence type="ECO:0000256" key="4">
    <source>
        <dbReference type="ARBA" id="ARBA00022692"/>
    </source>
</evidence>
<evidence type="ECO:0000256" key="5">
    <source>
        <dbReference type="ARBA" id="ARBA00022989"/>
    </source>
</evidence>
<dbReference type="NCBIfam" id="TIGR00897">
    <property type="entry name" value="2A0118"/>
    <property type="match status" value="1"/>
</dbReference>
<evidence type="ECO:0000256" key="6">
    <source>
        <dbReference type="ARBA" id="ARBA00023136"/>
    </source>
</evidence>
<dbReference type="PROSITE" id="PS50850">
    <property type="entry name" value="MFS"/>
    <property type="match status" value="1"/>
</dbReference>
<keyword evidence="10" id="KW-1185">Reference proteome</keyword>
<evidence type="ECO:0000259" key="8">
    <source>
        <dbReference type="PROSITE" id="PS50850"/>
    </source>
</evidence>
<dbReference type="Pfam" id="PF07690">
    <property type="entry name" value="MFS_1"/>
    <property type="match status" value="1"/>
</dbReference>
<reference evidence="9 10" key="1">
    <citation type="submission" date="2015-10" db="EMBL/GenBank/DDBJ databases">
        <title>Corynebacteirum lowii and Corynebacterium oculi species nova, derived from human clinical disease and and emended description of Corynebacterium mastiditis.</title>
        <authorList>
            <person name="Bernard K."/>
            <person name="Pacheco A.L."/>
            <person name="Mcdougall C."/>
            <person name="Burtx T."/>
            <person name="Weibe D."/>
            <person name="Tyler S."/>
            <person name="Olson A.B."/>
            <person name="Cnockaert M."/>
            <person name="Eguchi H."/>
            <person name="Kuwahara T."/>
            <person name="Nakayama-Imaohji H."/>
            <person name="Boudewijins M."/>
            <person name="Van Hoecke F."/>
            <person name="Bernier A.-M."/>
            <person name="Vandamme P."/>
        </authorList>
    </citation>
    <scope>NUCLEOTIDE SEQUENCE [LARGE SCALE GENOMIC DNA]</scope>
    <source>
        <strain evidence="9 10">NML 130206</strain>
    </source>
</reference>
<accession>A0A0Q1E2F2</accession>
<comment type="caution">
    <text evidence="9">The sequence shown here is derived from an EMBL/GenBank/DDBJ whole genome shotgun (WGS) entry which is preliminary data.</text>
</comment>
<evidence type="ECO:0000256" key="7">
    <source>
        <dbReference type="SAM" id="Phobius"/>
    </source>
</evidence>
<keyword evidence="3" id="KW-1003">Cell membrane</keyword>
<dbReference type="InterPro" id="IPR020846">
    <property type="entry name" value="MFS_dom"/>
</dbReference>
<name>A0A0Q1E2F2_9CORY</name>
<dbReference type="SUPFAM" id="SSF103473">
    <property type="entry name" value="MFS general substrate transporter"/>
    <property type="match status" value="1"/>
</dbReference>
<dbReference type="InterPro" id="IPR011701">
    <property type="entry name" value="MFS"/>
</dbReference>
<dbReference type="RefSeq" id="WP_055176962.1">
    <property type="nucleotide sequence ID" value="NZ_JAUSQY010000001.1"/>
</dbReference>